<keyword evidence="2" id="KW-1185">Reference proteome</keyword>
<sequence>MGQYFCCMKQPSSQDESKRVNPYDSNCSTPVFPISKMKIKQEQIHLTSPAARKVAVTEPLTLEQCLMDSPNLNISRCTNKFGGNDQPNVVEKYQKINLSSPDLRNDFFTPRLSFSSDKFGLLRKIDEDDDEGSCGNLVGGKVKKRVSFKLPEEADIIVFYSPKEMFEEY</sequence>
<dbReference type="AlphaFoldDB" id="A0AAD8IB18"/>
<protein>
    <submittedName>
        <fullName evidence="1">Uncharacterized protein</fullName>
    </submittedName>
</protein>
<name>A0AAD8IB18_9APIA</name>
<reference evidence="1" key="2">
    <citation type="submission" date="2023-05" db="EMBL/GenBank/DDBJ databases">
        <authorList>
            <person name="Schelkunov M.I."/>
        </authorList>
    </citation>
    <scope>NUCLEOTIDE SEQUENCE</scope>
    <source>
        <strain evidence="1">Hsosn_3</strain>
        <tissue evidence="1">Leaf</tissue>
    </source>
</reference>
<dbReference type="EMBL" id="JAUIZM010000005">
    <property type="protein sequence ID" value="KAK1381908.1"/>
    <property type="molecule type" value="Genomic_DNA"/>
</dbReference>
<evidence type="ECO:0000313" key="2">
    <source>
        <dbReference type="Proteomes" id="UP001237642"/>
    </source>
</evidence>
<organism evidence="1 2">
    <name type="scientific">Heracleum sosnowskyi</name>
    <dbReference type="NCBI Taxonomy" id="360622"/>
    <lineage>
        <taxon>Eukaryota</taxon>
        <taxon>Viridiplantae</taxon>
        <taxon>Streptophyta</taxon>
        <taxon>Embryophyta</taxon>
        <taxon>Tracheophyta</taxon>
        <taxon>Spermatophyta</taxon>
        <taxon>Magnoliopsida</taxon>
        <taxon>eudicotyledons</taxon>
        <taxon>Gunneridae</taxon>
        <taxon>Pentapetalae</taxon>
        <taxon>asterids</taxon>
        <taxon>campanulids</taxon>
        <taxon>Apiales</taxon>
        <taxon>Apiaceae</taxon>
        <taxon>Apioideae</taxon>
        <taxon>apioid superclade</taxon>
        <taxon>Tordylieae</taxon>
        <taxon>Tordyliinae</taxon>
        <taxon>Heracleum</taxon>
    </lineage>
</organism>
<evidence type="ECO:0000313" key="1">
    <source>
        <dbReference type="EMBL" id="KAK1381908.1"/>
    </source>
</evidence>
<gene>
    <name evidence="1" type="ORF">POM88_019643</name>
</gene>
<accession>A0AAD8IB18</accession>
<dbReference type="Proteomes" id="UP001237642">
    <property type="component" value="Unassembled WGS sequence"/>
</dbReference>
<proteinExistence type="predicted"/>
<reference evidence="1" key="1">
    <citation type="submission" date="2023-02" db="EMBL/GenBank/DDBJ databases">
        <title>Genome of toxic invasive species Heracleum sosnowskyi carries increased number of genes despite the absence of recent whole-genome duplications.</title>
        <authorList>
            <person name="Schelkunov M."/>
            <person name="Shtratnikova V."/>
            <person name="Makarenko M."/>
            <person name="Klepikova A."/>
            <person name="Omelchenko D."/>
            <person name="Novikova G."/>
            <person name="Obukhova E."/>
            <person name="Bogdanov V."/>
            <person name="Penin A."/>
            <person name="Logacheva M."/>
        </authorList>
    </citation>
    <scope>NUCLEOTIDE SEQUENCE</scope>
    <source>
        <strain evidence="1">Hsosn_3</strain>
        <tissue evidence="1">Leaf</tissue>
    </source>
</reference>
<comment type="caution">
    <text evidence="1">The sequence shown here is derived from an EMBL/GenBank/DDBJ whole genome shotgun (WGS) entry which is preliminary data.</text>
</comment>